<evidence type="ECO:0000313" key="3">
    <source>
        <dbReference type="Proteomes" id="UP000270190"/>
    </source>
</evidence>
<evidence type="ECO:0000256" key="1">
    <source>
        <dbReference type="SAM" id="Phobius"/>
    </source>
</evidence>
<reference evidence="3" key="1">
    <citation type="submission" date="2018-04" db="EMBL/GenBank/DDBJ databases">
        <authorList>
            <person name="Illikoud N."/>
        </authorList>
    </citation>
    <scope>NUCLEOTIDE SEQUENCE [LARGE SCALE GENOMIC DNA]</scope>
</reference>
<dbReference type="EMBL" id="OUNC01000011">
    <property type="protein sequence ID" value="SPP27852.1"/>
    <property type="molecule type" value="Genomic_DNA"/>
</dbReference>
<evidence type="ECO:0000313" key="2">
    <source>
        <dbReference type="EMBL" id="SPP27852.1"/>
    </source>
</evidence>
<name>A0A2X0S567_BROTH</name>
<keyword evidence="1" id="KW-1133">Transmembrane helix</keyword>
<keyword evidence="1" id="KW-0812">Transmembrane</keyword>
<accession>A0A2X0S567</accession>
<gene>
    <name evidence="2" type="ORF">BTBSAS_190025</name>
</gene>
<keyword evidence="1" id="KW-0472">Membrane</keyword>
<sequence length="62" mass="7151">MLESLLYYSIDSDDAFYRFKVIYLSNYLSVVAFLSILNRGERSTFKNSILSILNKKTAAEDC</sequence>
<proteinExistence type="predicted"/>
<organism evidence="2 3">
    <name type="scientific">Brochothrix thermosphacta</name>
    <name type="common">Microbacterium thermosphactum</name>
    <dbReference type="NCBI Taxonomy" id="2756"/>
    <lineage>
        <taxon>Bacteria</taxon>
        <taxon>Bacillati</taxon>
        <taxon>Bacillota</taxon>
        <taxon>Bacilli</taxon>
        <taxon>Bacillales</taxon>
        <taxon>Listeriaceae</taxon>
        <taxon>Brochothrix</taxon>
    </lineage>
</organism>
<protein>
    <submittedName>
        <fullName evidence="2">Uncharacterized protein</fullName>
    </submittedName>
</protein>
<dbReference type="AlphaFoldDB" id="A0A2X0S567"/>
<dbReference type="Proteomes" id="UP000270190">
    <property type="component" value="Unassembled WGS sequence"/>
</dbReference>
<feature type="transmembrane region" description="Helical" evidence="1">
    <location>
        <begin position="20"/>
        <end position="37"/>
    </location>
</feature>